<dbReference type="PROSITE" id="PS50893">
    <property type="entry name" value="ABC_TRANSPORTER_2"/>
    <property type="match status" value="1"/>
</dbReference>
<keyword evidence="6" id="KW-0067">ATP-binding</keyword>
<feature type="domain" description="ABC transporter" evidence="10">
    <location>
        <begin position="6"/>
        <end position="241"/>
    </location>
</feature>
<keyword evidence="4" id="KW-0410">Iron transport</keyword>
<accession>D7BNH1</accession>
<dbReference type="InterPro" id="IPR003439">
    <property type="entry name" value="ABC_transporter-like_ATP-bd"/>
</dbReference>
<dbReference type="EMBL" id="CP002045">
    <property type="protein sequence ID" value="ADH92470.1"/>
    <property type="molecule type" value="Genomic_DNA"/>
</dbReference>
<dbReference type="SUPFAM" id="SSF52540">
    <property type="entry name" value="P-loop containing nucleoside triphosphate hydrolases"/>
    <property type="match status" value="1"/>
</dbReference>
<dbReference type="GO" id="GO:0016887">
    <property type="term" value="F:ATP hydrolysis activity"/>
    <property type="evidence" value="ECO:0007669"/>
    <property type="project" value="InterPro"/>
</dbReference>
<dbReference type="FunFam" id="3.40.50.300:FF:000134">
    <property type="entry name" value="Iron-enterobactin ABC transporter ATP-binding protein"/>
    <property type="match status" value="1"/>
</dbReference>
<proteinExistence type="predicted"/>
<dbReference type="PANTHER" id="PTHR42771">
    <property type="entry name" value="IRON(3+)-HYDROXAMATE IMPORT ATP-BINDING PROTEIN FHUC"/>
    <property type="match status" value="1"/>
</dbReference>
<evidence type="ECO:0000259" key="10">
    <source>
        <dbReference type="PROSITE" id="PS50893"/>
    </source>
</evidence>
<dbReference type="GO" id="GO:0005524">
    <property type="term" value="F:ATP binding"/>
    <property type="evidence" value="ECO:0007669"/>
    <property type="project" value="UniProtKB-KW"/>
</dbReference>
<evidence type="ECO:0000256" key="1">
    <source>
        <dbReference type="ARBA" id="ARBA00004202"/>
    </source>
</evidence>
<dbReference type="AlphaFoldDB" id="D7BNH1"/>
<keyword evidence="12" id="KW-1185">Reference proteome</keyword>
<name>D7BNH1_ARCHD</name>
<keyword evidence="3" id="KW-1003">Cell membrane</keyword>
<dbReference type="GO" id="GO:0005886">
    <property type="term" value="C:plasma membrane"/>
    <property type="evidence" value="ECO:0007669"/>
    <property type="project" value="UniProtKB-SubCell"/>
</dbReference>
<keyword evidence="7" id="KW-0408">Iron</keyword>
<dbReference type="InterPro" id="IPR051535">
    <property type="entry name" value="Siderophore_ABC-ATPase"/>
</dbReference>
<dbReference type="SMART" id="SM00382">
    <property type="entry name" value="AAA"/>
    <property type="match status" value="1"/>
</dbReference>
<dbReference type="KEGG" id="ahe:Arch_0738"/>
<dbReference type="PANTHER" id="PTHR42771:SF2">
    <property type="entry name" value="IRON(3+)-HYDROXAMATE IMPORT ATP-BINDING PROTEIN FHUC"/>
    <property type="match status" value="1"/>
</dbReference>
<sequence length="266" mass="28216">MDSGVIECAGLSAGYGNVQVLHDVDVTIPAGKVTALIGPNGCGKSTLLRVLGRQLGIQSGSVTLRGAAVDSFPARDFARILSFLPQQPSVPEGMTVRELIAFGRYPYTGAFASLSPTDQDIIDQAAAQANVVDFLDSPAMVLSGGQRQRMWIAMTLAQQTDIMLLDEPTTYLDPAHQLAILDLVSDLNQQGRTVVMVIHDMAHAAKYSDHVVVMKEGHVLAQGPTEQTLTADVIAQAFGIATVMVTDPITQRQLPIAYSASGSTAL</sequence>
<reference evidence="11 12" key="1">
    <citation type="journal article" date="2010" name="Stand. Genomic Sci.">
        <title>Complete genome sequence of Arcanobacterium haemolyticum type strain (11018).</title>
        <authorList>
            <person name="Yasawong M."/>
            <person name="Teshima H."/>
            <person name="Lapidus A."/>
            <person name="Nolan M."/>
            <person name="Lucas S."/>
            <person name="Glavina Del Rio T."/>
            <person name="Tice H."/>
            <person name="Cheng J."/>
            <person name="Bruce D."/>
            <person name="Detter C."/>
            <person name="Tapia R."/>
            <person name="Han C."/>
            <person name="Goodwin L."/>
            <person name="Pitluck S."/>
            <person name="Liolios K."/>
            <person name="Ivanova N."/>
            <person name="Mavromatis K."/>
            <person name="Mikhailova N."/>
            <person name="Pati A."/>
            <person name="Chen A."/>
            <person name="Palaniappan K."/>
            <person name="Land M."/>
            <person name="Hauser L."/>
            <person name="Chang Y."/>
            <person name="Jeffries C."/>
            <person name="Rohde M."/>
            <person name="Sikorski J."/>
            <person name="Pukall R."/>
            <person name="Goker M."/>
            <person name="Woyke T."/>
            <person name="Bristow J."/>
            <person name="Eisen J."/>
            <person name="Markowitz V."/>
            <person name="Hugenholtz P."/>
            <person name="Kyrpides N."/>
            <person name="Klenk H."/>
        </authorList>
    </citation>
    <scope>NUCLEOTIDE SEQUENCE [LARGE SCALE GENOMIC DNA]</scope>
    <source>
        <strain evidence="12">ATCC 9345 / DSM 20595 / CCUG 17215 / LMG 16163 / NBRC 15585 / NCTC 8452 / 11018</strain>
    </source>
</reference>
<evidence type="ECO:0000256" key="4">
    <source>
        <dbReference type="ARBA" id="ARBA00022496"/>
    </source>
</evidence>
<dbReference type="eggNOG" id="COG1120">
    <property type="taxonomic scope" value="Bacteria"/>
</dbReference>
<dbReference type="Gene3D" id="3.40.50.300">
    <property type="entry name" value="P-loop containing nucleotide triphosphate hydrolases"/>
    <property type="match status" value="1"/>
</dbReference>
<evidence type="ECO:0000256" key="5">
    <source>
        <dbReference type="ARBA" id="ARBA00022741"/>
    </source>
</evidence>
<keyword evidence="9" id="KW-0472">Membrane</keyword>
<dbReference type="PROSITE" id="PS00211">
    <property type="entry name" value="ABC_TRANSPORTER_1"/>
    <property type="match status" value="1"/>
</dbReference>
<evidence type="ECO:0000256" key="6">
    <source>
        <dbReference type="ARBA" id="ARBA00022840"/>
    </source>
</evidence>
<comment type="subcellular location">
    <subcellularLocation>
        <location evidence="1">Cell membrane</location>
        <topology evidence="1">Peripheral membrane protein</topology>
    </subcellularLocation>
</comment>
<dbReference type="InterPro" id="IPR003593">
    <property type="entry name" value="AAA+_ATPase"/>
</dbReference>
<evidence type="ECO:0000256" key="7">
    <source>
        <dbReference type="ARBA" id="ARBA00023004"/>
    </source>
</evidence>
<keyword evidence="5" id="KW-0547">Nucleotide-binding</keyword>
<keyword evidence="2" id="KW-0813">Transport</keyword>
<dbReference type="GO" id="GO:0006826">
    <property type="term" value="P:iron ion transport"/>
    <property type="evidence" value="ECO:0007669"/>
    <property type="project" value="UniProtKB-KW"/>
</dbReference>
<dbReference type="InterPro" id="IPR017871">
    <property type="entry name" value="ABC_transporter-like_CS"/>
</dbReference>
<evidence type="ECO:0000313" key="12">
    <source>
        <dbReference type="Proteomes" id="UP000000376"/>
    </source>
</evidence>
<evidence type="ECO:0000313" key="11">
    <source>
        <dbReference type="EMBL" id="ADH92470.1"/>
    </source>
</evidence>
<dbReference type="InterPro" id="IPR027417">
    <property type="entry name" value="P-loop_NTPase"/>
</dbReference>
<organism evidence="11 12">
    <name type="scientific">Arcanobacterium haemolyticum (strain ATCC 9345 / DSM 20595 / CCM 5947 / CCUG 17215 / LMG 16163 / NBRC 15585 / NCTC 8452 / 11018)</name>
    <dbReference type="NCBI Taxonomy" id="644284"/>
    <lineage>
        <taxon>Bacteria</taxon>
        <taxon>Bacillati</taxon>
        <taxon>Actinomycetota</taxon>
        <taxon>Actinomycetes</taxon>
        <taxon>Actinomycetales</taxon>
        <taxon>Actinomycetaceae</taxon>
        <taxon>Arcanobacterium</taxon>
    </lineage>
</organism>
<gene>
    <name evidence="11" type="ordered locus">Arch_0738</name>
</gene>
<dbReference type="Proteomes" id="UP000000376">
    <property type="component" value="Chromosome"/>
</dbReference>
<dbReference type="Pfam" id="PF00005">
    <property type="entry name" value="ABC_tran"/>
    <property type="match status" value="1"/>
</dbReference>
<evidence type="ECO:0000256" key="8">
    <source>
        <dbReference type="ARBA" id="ARBA00023065"/>
    </source>
</evidence>
<evidence type="ECO:0000256" key="9">
    <source>
        <dbReference type="ARBA" id="ARBA00023136"/>
    </source>
</evidence>
<protein>
    <submittedName>
        <fullName evidence="11">ABC transporter related protein</fullName>
    </submittedName>
</protein>
<dbReference type="HOGENOM" id="CLU_000604_1_11_11"/>
<dbReference type="CDD" id="cd03214">
    <property type="entry name" value="ABC_Iron-Siderophores_B12_Hemin"/>
    <property type="match status" value="1"/>
</dbReference>
<dbReference type="STRING" id="644284.Arch_0738"/>
<keyword evidence="8" id="KW-0406">Ion transport</keyword>
<evidence type="ECO:0000256" key="2">
    <source>
        <dbReference type="ARBA" id="ARBA00022448"/>
    </source>
</evidence>
<evidence type="ECO:0000256" key="3">
    <source>
        <dbReference type="ARBA" id="ARBA00022475"/>
    </source>
</evidence>